<sequence>DFPQVVAKIRWKDTREKNKKKNVLKKDVVLVEKKNVGERLEALGVRVRIPCELLSSPLPISNAYVYDK</sequence>
<dbReference type="AlphaFoldDB" id="A0AAE0VY00"/>
<feature type="non-terminal residue" evidence="1">
    <location>
        <position position="1"/>
    </location>
</feature>
<comment type="caution">
    <text evidence="1">The sequence shown here is derived from an EMBL/GenBank/DDBJ whole genome shotgun (WGS) entry which is preliminary data.</text>
</comment>
<evidence type="ECO:0000313" key="2">
    <source>
        <dbReference type="Proteomes" id="UP001195483"/>
    </source>
</evidence>
<proteinExistence type="predicted"/>
<reference evidence="1" key="1">
    <citation type="journal article" date="2021" name="Genome Biol. Evol.">
        <title>A High-Quality Reference Genome for a Parasitic Bivalve with Doubly Uniparental Inheritance (Bivalvia: Unionida).</title>
        <authorList>
            <person name="Smith C.H."/>
        </authorList>
    </citation>
    <scope>NUCLEOTIDE SEQUENCE</scope>
    <source>
        <strain evidence="1">CHS0354</strain>
    </source>
</reference>
<dbReference type="EMBL" id="JAEAOA010002224">
    <property type="protein sequence ID" value="KAK3593100.1"/>
    <property type="molecule type" value="Genomic_DNA"/>
</dbReference>
<keyword evidence="2" id="KW-1185">Reference proteome</keyword>
<protein>
    <submittedName>
        <fullName evidence="1">Uncharacterized protein</fullName>
    </submittedName>
</protein>
<name>A0AAE0VY00_9BIVA</name>
<gene>
    <name evidence="1" type="ORF">CHS0354_038150</name>
</gene>
<reference evidence="1" key="3">
    <citation type="submission" date="2023-05" db="EMBL/GenBank/DDBJ databases">
        <authorList>
            <person name="Smith C.H."/>
        </authorList>
    </citation>
    <scope>NUCLEOTIDE SEQUENCE</scope>
    <source>
        <strain evidence="1">CHS0354</strain>
        <tissue evidence="1">Mantle</tissue>
    </source>
</reference>
<dbReference type="Proteomes" id="UP001195483">
    <property type="component" value="Unassembled WGS sequence"/>
</dbReference>
<evidence type="ECO:0000313" key="1">
    <source>
        <dbReference type="EMBL" id="KAK3593100.1"/>
    </source>
</evidence>
<organism evidence="1 2">
    <name type="scientific">Potamilus streckersoni</name>
    <dbReference type="NCBI Taxonomy" id="2493646"/>
    <lineage>
        <taxon>Eukaryota</taxon>
        <taxon>Metazoa</taxon>
        <taxon>Spiralia</taxon>
        <taxon>Lophotrochozoa</taxon>
        <taxon>Mollusca</taxon>
        <taxon>Bivalvia</taxon>
        <taxon>Autobranchia</taxon>
        <taxon>Heteroconchia</taxon>
        <taxon>Palaeoheterodonta</taxon>
        <taxon>Unionida</taxon>
        <taxon>Unionoidea</taxon>
        <taxon>Unionidae</taxon>
        <taxon>Ambleminae</taxon>
        <taxon>Lampsilini</taxon>
        <taxon>Potamilus</taxon>
    </lineage>
</organism>
<reference evidence="1" key="2">
    <citation type="journal article" date="2021" name="Genome Biol. Evol.">
        <title>Developing a high-quality reference genome for a parasitic bivalve with doubly uniparental inheritance (Bivalvia: Unionida).</title>
        <authorList>
            <person name="Smith C.H."/>
        </authorList>
    </citation>
    <scope>NUCLEOTIDE SEQUENCE</scope>
    <source>
        <strain evidence="1">CHS0354</strain>
        <tissue evidence="1">Mantle</tissue>
    </source>
</reference>
<accession>A0AAE0VY00</accession>